<accession>A0A1L2BX11</accession>
<dbReference type="Proteomes" id="UP000225722">
    <property type="component" value="Segment"/>
</dbReference>
<evidence type="ECO:0000313" key="2">
    <source>
        <dbReference type="EMBL" id="ALY07563.1"/>
    </source>
</evidence>
<organism evidence="2 3">
    <name type="scientific">Nodularia phage vB_NpeS-2AV2</name>
    <dbReference type="NCBI Taxonomy" id="1777122"/>
    <lineage>
        <taxon>Viruses</taxon>
        <taxon>Duplodnaviria</taxon>
        <taxon>Heunggongvirae</taxon>
        <taxon>Uroviricota</taxon>
        <taxon>Caudoviricetes</taxon>
        <taxon>Ravarandavirus</taxon>
        <taxon>Ravarandavirus rv2AV2</taxon>
    </lineage>
</organism>
<evidence type="ECO:0000256" key="1">
    <source>
        <dbReference type="SAM" id="Phobius"/>
    </source>
</evidence>
<gene>
    <name evidence="2" type="ORF">2AV2_111</name>
</gene>
<reference evidence="3" key="1">
    <citation type="submission" date="2015-12" db="EMBL/GenBank/DDBJ databases">
        <authorList>
            <person name="Sencilo A."/>
            <person name="Bamford D.H."/>
            <person name="Roine E."/>
        </authorList>
    </citation>
    <scope>NUCLEOTIDE SEQUENCE [LARGE SCALE GENOMIC DNA]</scope>
</reference>
<protein>
    <submittedName>
        <fullName evidence="2">Uncharacterized protein</fullName>
    </submittedName>
</protein>
<evidence type="ECO:0000313" key="3">
    <source>
        <dbReference type="Proteomes" id="UP000225722"/>
    </source>
</evidence>
<dbReference type="EMBL" id="KU230356">
    <property type="protein sequence ID" value="ALY07563.1"/>
    <property type="molecule type" value="Genomic_DNA"/>
</dbReference>
<name>A0A1L2BX11_9CAUD</name>
<keyword evidence="3" id="KW-1185">Reference proteome</keyword>
<keyword evidence="1" id="KW-0812">Transmembrane</keyword>
<feature type="transmembrane region" description="Helical" evidence="1">
    <location>
        <begin position="12"/>
        <end position="34"/>
    </location>
</feature>
<sequence length="126" mass="13850">MTTTNNFNTQSPIAPAVILIVAVIVVFQAIHTLAKPWITYGKQQYIGFMSEIKPTAKPEATEQVRESVEPEAVVETALQVENQEDVIVSEEVMQEAVITEDPQPAPVKSVKKVKAGFKSIRSKVTV</sequence>
<keyword evidence="1" id="KW-1133">Transmembrane helix</keyword>
<keyword evidence="1" id="KW-0472">Membrane</keyword>
<proteinExistence type="predicted"/>